<keyword evidence="4" id="KW-1185">Reference proteome</keyword>
<name>Q8EQ35_OCEIH</name>
<gene>
    <name evidence="3" type="primary">spoIIIAG</name>
</gene>
<dbReference type="Proteomes" id="UP000000822">
    <property type="component" value="Chromosome"/>
</dbReference>
<dbReference type="OrthoDB" id="2381602at2"/>
<evidence type="ECO:0000313" key="3">
    <source>
        <dbReference type="EMBL" id="BAC13844.1"/>
    </source>
</evidence>
<dbReference type="KEGG" id="oih:OB1888"/>
<feature type="region of interest" description="Disordered" evidence="1">
    <location>
        <begin position="1"/>
        <end position="25"/>
    </location>
</feature>
<protein>
    <submittedName>
        <fullName evidence="3">Stage III sporulation protein AG (Mutants block sporulation after engulfment)</fullName>
    </submittedName>
</protein>
<dbReference type="NCBIfam" id="TIGR02830">
    <property type="entry name" value="spore_III_AG"/>
    <property type="match status" value="1"/>
</dbReference>
<dbReference type="RefSeq" id="WP_011066285.1">
    <property type="nucleotide sequence ID" value="NC_004193.1"/>
</dbReference>
<organism evidence="3 4">
    <name type="scientific">Oceanobacillus iheyensis (strain DSM 14371 / CIP 107618 / JCM 11309 / KCTC 3954 / HTE831)</name>
    <dbReference type="NCBI Taxonomy" id="221109"/>
    <lineage>
        <taxon>Bacteria</taxon>
        <taxon>Bacillati</taxon>
        <taxon>Bacillota</taxon>
        <taxon>Bacilli</taxon>
        <taxon>Bacillales</taxon>
        <taxon>Bacillaceae</taxon>
        <taxon>Oceanobacillus</taxon>
    </lineage>
</organism>
<keyword evidence="2" id="KW-0472">Membrane</keyword>
<dbReference type="STRING" id="221109.gene:10734128"/>
<evidence type="ECO:0000256" key="1">
    <source>
        <dbReference type="SAM" id="MobiDB-lite"/>
    </source>
</evidence>
<feature type="transmembrane region" description="Helical" evidence="2">
    <location>
        <begin position="29"/>
        <end position="49"/>
    </location>
</feature>
<dbReference type="AlphaFoldDB" id="Q8EQ35"/>
<reference evidence="3 4" key="1">
    <citation type="journal article" date="2001" name="FEMS Microbiol. Lett.">
        <title>Oceanobacillus iheyensis gen. nov., sp. nov., a deep-sea extremely halotolerant and alkaliphilic species isolated from a depth of 1050 m on the Iheya Ridge.</title>
        <authorList>
            <person name="Lu J."/>
            <person name="Nogi Y."/>
            <person name="Takami H."/>
        </authorList>
    </citation>
    <scope>NUCLEOTIDE SEQUENCE [LARGE SCALE GENOMIC DNA]</scope>
    <source>
        <strain evidence="4">DSM 14371 / CIP 107618 / JCM 11309 / KCTC 3954 / HTE831</strain>
    </source>
</reference>
<proteinExistence type="predicted"/>
<evidence type="ECO:0000256" key="2">
    <source>
        <dbReference type="SAM" id="Phobius"/>
    </source>
</evidence>
<dbReference type="InterPro" id="IPR014195">
    <property type="entry name" value="Spore_III_AG"/>
</dbReference>
<accession>Q8EQ35</accession>
<feature type="region of interest" description="Disordered" evidence="1">
    <location>
        <begin position="117"/>
        <end position="143"/>
    </location>
</feature>
<dbReference type="PhylomeDB" id="Q8EQ35"/>
<reference evidence="3 4" key="2">
    <citation type="journal article" date="2002" name="Nucleic Acids Res.">
        <title>Genome sequence of Oceanobacillus iheyensis isolated from the Iheya Ridge and its unexpected adaptive capabilities to extreme environments.</title>
        <authorList>
            <person name="Takami H."/>
            <person name="Takaki Y."/>
            <person name="Uchiyama I."/>
        </authorList>
    </citation>
    <scope>NUCLEOTIDE SEQUENCE [LARGE SCALE GENOMIC DNA]</scope>
    <source>
        <strain evidence="4">DSM 14371 / CIP 107618 / JCM 11309 / KCTC 3954 / HTE831</strain>
    </source>
</reference>
<dbReference type="eggNOG" id="ENOG50330Z5">
    <property type="taxonomic scope" value="Bacteria"/>
</dbReference>
<keyword evidence="2" id="KW-1133">Transmembrane helix</keyword>
<dbReference type="EMBL" id="BA000028">
    <property type="protein sequence ID" value="BAC13844.1"/>
    <property type="molecule type" value="Genomic_DNA"/>
</dbReference>
<sequence length="211" mass="23431">MKNKLDSFFRPNNEQNDKEKKDKKPSRKIGYLIILGLTGLLLLFISNMFSSSEEPELIQEPQNEPTEPSGGEGEVSGNDISQLEEEMSGQLATMLNKIQGVNDAEVMVNLDATSEQVYEKNQTKGQQTTDETDRNGGSRVVEDQTEESQVVLFRNGDQEIPLLVQTKQPEVRGVFVVAKGAETPSLKNQVIEAVSRVLDVPTHKISVMPKN</sequence>
<evidence type="ECO:0000313" key="4">
    <source>
        <dbReference type="Proteomes" id="UP000000822"/>
    </source>
</evidence>
<feature type="compositionally biased region" description="Basic and acidic residues" evidence="1">
    <location>
        <begin position="131"/>
        <end position="142"/>
    </location>
</feature>
<feature type="region of interest" description="Disordered" evidence="1">
    <location>
        <begin position="54"/>
        <end position="77"/>
    </location>
</feature>
<keyword evidence="2" id="KW-0812">Transmembrane</keyword>
<dbReference type="HOGENOM" id="CLU_071454_2_1_9"/>